<dbReference type="PANTHER" id="PTHR33223:SF3">
    <property type="match status" value="1"/>
</dbReference>
<proteinExistence type="predicted"/>
<feature type="non-terminal residue" evidence="4">
    <location>
        <position position="1"/>
    </location>
</feature>
<comment type="caution">
    <text evidence="4">The sequence shown here is derived from an EMBL/GenBank/DDBJ whole genome shotgun (WGS) entry which is preliminary data.</text>
</comment>
<feature type="compositionally biased region" description="Polar residues" evidence="1">
    <location>
        <begin position="7"/>
        <end position="20"/>
    </location>
</feature>
<organism evidence="4 5">
    <name type="scientific">Mucuna pruriens</name>
    <name type="common">Velvet bean</name>
    <name type="synonym">Dolichos pruriens</name>
    <dbReference type="NCBI Taxonomy" id="157652"/>
    <lineage>
        <taxon>Eukaryota</taxon>
        <taxon>Viridiplantae</taxon>
        <taxon>Streptophyta</taxon>
        <taxon>Embryophyta</taxon>
        <taxon>Tracheophyta</taxon>
        <taxon>Spermatophyta</taxon>
        <taxon>Magnoliopsida</taxon>
        <taxon>eudicotyledons</taxon>
        <taxon>Gunneridae</taxon>
        <taxon>Pentapetalae</taxon>
        <taxon>rosids</taxon>
        <taxon>fabids</taxon>
        <taxon>Fabales</taxon>
        <taxon>Fabaceae</taxon>
        <taxon>Papilionoideae</taxon>
        <taxon>50 kb inversion clade</taxon>
        <taxon>NPAAA clade</taxon>
        <taxon>indigoferoid/millettioid clade</taxon>
        <taxon>Phaseoleae</taxon>
        <taxon>Mucuna</taxon>
    </lineage>
</organism>
<sequence length="365" mass="41135">MAIRLSSKANLSSKPAQQPRHSGEKLVAQVTQGFIHFVFCLPLIFSIFTVVHDVFIGVSLDRGKADLILSALATRGEPPPSSMAIIVEERSTNDLVEHMENNNDRTLKELATPNVVYQPWCIQRRSPQALEGIPCGLLHNETTSDTERLHQDKGVFILPGWSSKRLVVSIVVLCNTWGVMKHMFLEKLFLASKTATIREEICEIRQHSGETLHEYWERFNKLCTTCLHHQISEQLLIQYFYEALTMMDRSMIDDASRVALMDKVPAAARHLISNMASNTKQFGIRKASQSQMVYEIDAVDNLRLENQLAELTSLVRQLAIGQHQPSIEARVYGICTSMEHPTDMCPILLETESDYPTRVGAIGGY</sequence>
<evidence type="ECO:0000256" key="2">
    <source>
        <dbReference type="SAM" id="Phobius"/>
    </source>
</evidence>
<feature type="domain" description="Retrotransposon gag" evidence="3">
    <location>
        <begin position="174"/>
        <end position="244"/>
    </location>
</feature>
<gene>
    <name evidence="4" type="ORF">CR513_24123</name>
</gene>
<name>A0A371GSS4_MUCPR</name>
<dbReference type="PANTHER" id="PTHR33223">
    <property type="entry name" value="CCHC-TYPE DOMAIN-CONTAINING PROTEIN"/>
    <property type="match status" value="1"/>
</dbReference>
<dbReference type="Proteomes" id="UP000257109">
    <property type="component" value="Unassembled WGS sequence"/>
</dbReference>
<dbReference type="AlphaFoldDB" id="A0A371GSS4"/>
<evidence type="ECO:0000256" key="1">
    <source>
        <dbReference type="SAM" id="MobiDB-lite"/>
    </source>
</evidence>
<accession>A0A371GSS4</accession>
<keyword evidence="2" id="KW-0812">Transmembrane</keyword>
<evidence type="ECO:0000259" key="3">
    <source>
        <dbReference type="Pfam" id="PF03732"/>
    </source>
</evidence>
<dbReference type="Pfam" id="PF03732">
    <property type="entry name" value="Retrotrans_gag"/>
    <property type="match status" value="1"/>
</dbReference>
<keyword evidence="2" id="KW-0472">Membrane</keyword>
<feature type="region of interest" description="Disordered" evidence="1">
    <location>
        <begin position="1"/>
        <end position="22"/>
    </location>
</feature>
<keyword evidence="5" id="KW-1185">Reference proteome</keyword>
<evidence type="ECO:0000313" key="5">
    <source>
        <dbReference type="Proteomes" id="UP000257109"/>
    </source>
</evidence>
<dbReference type="InterPro" id="IPR005162">
    <property type="entry name" value="Retrotrans_gag_dom"/>
</dbReference>
<dbReference type="EMBL" id="QJKJ01004578">
    <property type="protein sequence ID" value="RDX93591.1"/>
    <property type="molecule type" value="Genomic_DNA"/>
</dbReference>
<evidence type="ECO:0000313" key="4">
    <source>
        <dbReference type="EMBL" id="RDX93591.1"/>
    </source>
</evidence>
<feature type="transmembrane region" description="Helical" evidence="2">
    <location>
        <begin position="34"/>
        <end position="55"/>
    </location>
</feature>
<protein>
    <recommendedName>
        <fullName evidence="3">Retrotransposon gag domain-containing protein</fullName>
    </recommendedName>
</protein>
<reference evidence="4" key="1">
    <citation type="submission" date="2018-05" db="EMBL/GenBank/DDBJ databases">
        <title>Draft genome of Mucuna pruriens seed.</title>
        <authorList>
            <person name="Nnadi N.E."/>
            <person name="Vos R."/>
            <person name="Hasami M.H."/>
            <person name="Devisetty U.K."/>
            <person name="Aguiy J.C."/>
        </authorList>
    </citation>
    <scope>NUCLEOTIDE SEQUENCE [LARGE SCALE GENOMIC DNA]</scope>
    <source>
        <strain evidence="4">JCA_2017</strain>
    </source>
</reference>
<keyword evidence="2" id="KW-1133">Transmembrane helix</keyword>